<reference evidence="2" key="1">
    <citation type="submission" date="2023-03" db="EMBL/GenBank/DDBJ databases">
        <title>Massive genome expansion in bonnet fungi (Mycena s.s.) driven by repeated elements and novel gene families across ecological guilds.</title>
        <authorList>
            <consortium name="Lawrence Berkeley National Laboratory"/>
            <person name="Harder C.B."/>
            <person name="Miyauchi S."/>
            <person name="Viragh M."/>
            <person name="Kuo A."/>
            <person name="Thoen E."/>
            <person name="Andreopoulos B."/>
            <person name="Lu D."/>
            <person name="Skrede I."/>
            <person name="Drula E."/>
            <person name="Henrissat B."/>
            <person name="Morin E."/>
            <person name="Kohler A."/>
            <person name="Barry K."/>
            <person name="LaButti K."/>
            <person name="Morin E."/>
            <person name="Salamov A."/>
            <person name="Lipzen A."/>
            <person name="Mereny Z."/>
            <person name="Hegedus B."/>
            <person name="Baldrian P."/>
            <person name="Stursova M."/>
            <person name="Weitz H."/>
            <person name="Taylor A."/>
            <person name="Grigoriev I.V."/>
            <person name="Nagy L.G."/>
            <person name="Martin F."/>
            <person name="Kauserud H."/>
        </authorList>
    </citation>
    <scope>NUCLEOTIDE SEQUENCE</scope>
    <source>
        <strain evidence="2">CBHHK067</strain>
    </source>
</reference>
<feature type="domain" description="DUF6570" evidence="1">
    <location>
        <begin position="85"/>
        <end position="202"/>
    </location>
</feature>
<evidence type="ECO:0000313" key="3">
    <source>
        <dbReference type="Proteomes" id="UP001221757"/>
    </source>
</evidence>
<accession>A0AAD7M889</accession>
<protein>
    <recommendedName>
        <fullName evidence="1">DUF6570 domain-containing protein</fullName>
    </recommendedName>
</protein>
<proteinExistence type="predicted"/>
<dbReference type="AlphaFoldDB" id="A0AAD7M889"/>
<dbReference type="Proteomes" id="UP001221757">
    <property type="component" value="Unassembled WGS sequence"/>
</dbReference>
<evidence type="ECO:0000313" key="2">
    <source>
        <dbReference type="EMBL" id="KAJ7705408.1"/>
    </source>
</evidence>
<sequence length="674" mass="75720">MHSHRAHSTELSKQQVKIICVRFMGKLKGPVYPWLHAQYPEPPMPTSQTEYDSLLIDPACIESNEECGEAVLVTCKKCFQDLRANRVPAKAIVNHNYIGPVPEELKGLTVVEETMVALCRVDYPAQRRRVEWIDSACLPPSIEDIITPICVIFVGSKPPTAEWLRTKATPLIVRKEKVMNTLSWLKAHNHLYKDVAINTQSLANLEPETVLLVHIQHIVPSAATDATVSDYVPTMNEFNNPNLFPMMYPTLFPYGLGGLEYKGRRSTLGFKTRIKHLFSLADRRFQEHYSFLFTAFNMLQRRAILLRTSLRGMCCHCRVGRNDLMQILVLVDSLYEQGFQLSLSSSESTDRVLTITERDSGRLNGTSTGGKRHATELLYHPYKCSNFDRVAAQFRTVSPTVVHTVAVRVSKGDCVTANSPEERRVLTLMKEVNIISGHAPGSAQSNFYLTINPADIYHLLVKFLASSEIDLDHLKPQDISDSYIQGSTIACNPSLTARFFNLYMKVFISTLLVYDPKQENTEGGLIMAVFAGALNPDEIKACALSYSGAEEFQAHSITYLDNVISDCVPPNVRPDLETPLDRFHPCTTCGPGTYVEPHDMEDTEAQEFHRLGKRCQAHSHTHNCYKYWKGYPSPKESGPAAKAILYYIKDYITKSLQMHVAHAALEVAVAKFGD</sequence>
<comment type="caution">
    <text evidence="2">The sequence shown here is derived from an EMBL/GenBank/DDBJ whole genome shotgun (WGS) entry which is preliminary data.</text>
</comment>
<dbReference type="InterPro" id="IPR046700">
    <property type="entry name" value="DUF6570"/>
</dbReference>
<name>A0AAD7M889_MYCRO</name>
<gene>
    <name evidence="2" type="ORF">B0H17DRAFT_1126243</name>
</gene>
<keyword evidence="3" id="KW-1185">Reference proteome</keyword>
<dbReference type="Pfam" id="PF20209">
    <property type="entry name" value="DUF6570"/>
    <property type="match status" value="1"/>
</dbReference>
<evidence type="ECO:0000259" key="1">
    <source>
        <dbReference type="Pfam" id="PF20209"/>
    </source>
</evidence>
<organism evidence="2 3">
    <name type="scientific">Mycena rosella</name>
    <name type="common">Pink bonnet</name>
    <name type="synonym">Agaricus rosellus</name>
    <dbReference type="NCBI Taxonomy" id="1033263"/>
    <lineage>
        <taxon>Eukaryota</taxon>
        <taxon>Fungi</taxon>
        <taxon>Dikarya</taxon>
        <taxon>Basidiomycota</taxon>
        <taxon>Agaricomycotina</taxon>
        <taxon>Agaricomycetes</taxon>
        <taxon>Agaricomycetidae</taxon>
        <taxon>Agaricales</taxon>
        <taxon>Marasmiineae</taxon>
        <taxon>Mycenaceae</taxon>
        <taxon>Mycena</taxon>
    </lineage>
</organism>
<dbReference type="EMBL" id="JARKIE010000008">
    <property type="protein sequence ID" value="KAJ7705408.1"/>
    <property type="molecule type" value="Genomic_DNA"/>
</dbReference>